<sequence>MRDYDEKRTQFKKLTSGDRILSMVVAPDALAAKVAEKTGFKAIFVAGYATAASTRSLPDRGILDFGEMLSKLREIVATVDIPVFVDGDTGYGDTENVARTVRAYENAGAAGIFLEDQVWPKRCGHMAGKSVVPADELADKIKTAVKARRHSNFTIMSRTDARQMYGLEEAIKRSHQYQDAGADMIFIEAPQSKDELREIANEFPNTPLMANMIEDGATPMTSVDELKSMGYSIAVHPTALTYAHAYADKEFLQELHTVGRTEKTKQHMVTFNDFNDFVGLNDLNTIEQKYSKAPMQDMLNQLKLK</sequence>
<dbReference type="EMBL" id="CP093361">
    <property type="protein sequence ID" value="UQS86902.1"/>
    <property type="molecule type" value="Genomic_DNA"/>
</dbReference>
<dbReference type="InterPro" id="IPR015813">
    <property type="entry name" value="Pyrv/PenolPyrv_kinase-like_dom"/>
</dbReference>
<evidence type="ECO:0000313" key="1">
    <source>
        <dbReference type="EMBL" id="UQS86902.1"/>
    </source>
</evidence>
<proteinExistence type="predicted"/>
<dbReference type="AlphaFoldDB" id="A0A976RS96"/>
<keyword evidence="2" id="KW-1185">Reference proteome</keyword>
<dbReference type="Gene3D" id="3.20.20.60">
    <property type="entry name" value="Phosphoenolpyruvate-binding domains"/>
    <property type="match status" value="1"/>
</dbReference>
<organism evidence="1 2">
    <name type="scientific">Nicoliella spurrieriana</name>
    <dbReference type="NCBI Taxonomy" id="2925830"/>
    <lineage>
        <taxon>Bacteria</taxon>
        <taxon>Bacillati</taxon>
        <taxon>Bacillota</taxon>
        <taxon>Bacilli</taxon>
        <taxon>Lactobacillales</taxon>
        <taxon>Lactobacillaceae</taxon>
        <taxon>Nicoliella</taxon>
    </lineage>
</organism>
<protein>
    <submittedName>
        <fullName evidence="1">Oxaloacetate decarboxylase</fullName>
    </submittedName>
</protein>
<dbReference type="KEGG" id="lbe:MOO44_08570"/>
<dbReference type="Proteomes" id="UP000831181">
    <property type="component" value="Chromosome"/>
</dbReference>
<name>A0A976RS96_9LACO</name>
<dbReference type="RefSeq" id="WP_260116702.1">
    <property type="nucleotide sequence ID" value="NZ_CP093361.1"/>
</dbReference>
<dbReference type="SUPFAM" id="SSF51621">
    <property type="entry name" value="Phosphoenolpyruvate/pyruvate domain"/>
    <property type="match status" value="1"/>
</dbReference>
<dbReference type="CDD" id="cd00377">
    <property type="entry name" value="ICL_PEPM"/>
    <property type="match status" value="1"/>
</dbReference>
<dbReference type="Pfam" id="PF13714">
    <property type="entry name" value="PEP_mutase"/>
    <property type="match status" value="1"/>
</dbReference>
<dbReference type="PANTHER" id="PTHR42905">
    <property type="entry name" value="PHOSPHOENOLPYRUVATE CARBOXYLASE"/>
    <property type="match status" value="1"/>
</dbReference>
<dbReference type="InterPro" id="IPR018523">
    <property type="entry name" value="Isocitrate_lyase_ph_CS"/>
</dbReference>
<dbReference type="InterPro" id="IPR039556">
    <property type="entry name" value="ICL/PEPM"/>
</dbReference>
<gene>
    <name evidence="1" type="ORF">MOO44_08570</name>
</gene>
<dbReference type="PROSITE" id="PS00161">
    <property type="entry name" value="ISOCITRATE_LYASE"/>
    <property type="match status" value="1"/>
</dbReference>
<accession>A0A976RS96</accession>
<reference evidence="1" key="1">
    <citation type="journal article" date="2022" name="Int. J. Syst. Evol. Microbiol.">
        <title>Apilactobacillus apisilvae sp. nov., Nicolia spurrieriana gen. nov. sp. nov., Bombilactobacillus folatiphilus sp. nov. and Bombilactobacillus thymidiniphilus sp. nov., four new lactic acid bacterial isolates from stingless bees Tetragonula carbonaria and Austroplebeia australis.</title>
        <authorList>
            <person name="Oliphant S.A."/>
            <person name="Watson-Haigh N.S."/>
            <person name="Sumby K.M."/>
            <person name="Gardner J."/>
            <person name="Groom S."/>
            <person name="Jiranek V."/>
        </authorList>
    </citation>
    <scope>NUCLEOTIDE SEQUENCE</scope>
    <source>
        <strain evidence="1">SGEP1_A5</strain>
    </source>
</reference>
<evidence type="ECO:0000313" key="2">
    <source>
        <dbReference type="Proteomes" id="UP000831181"/>
    </source>
</evidence>
<dbReference type="InterPro" id="IPR040442">
    <property type="entry name" value="Pyrv_kinase-like_dom_sf"/>
</dbReference>
<dbReference type="GO" id="GO:0016833">
    <property type="term" value="F:oxo-acid-lyase activity"/>
    <property type="evidence" value="ECO:0007669"/>
    <property type="project" value="UniProtKB-ARBA"/>
</dbReference>
<dbReference type="PANTHER" id="PTHR42905:SF5">
    <property type="entry name" value="CARBOXYVINYL-CARBOXYPHOSPHONATE PHOSPHORYLMUTASE, CHLOROPLASTIC"/>
    <property type="match status" value="1"/>
</dbReference>